<feature type="chain" id="PRO_5029821904" evidence="2">
    <location>
        <begin position="21"/>
        <end position="180"/>
    </location>
</feature>
<feature type="transmembrane region" description="Helical" evidence="1">
    <location>
        <begin position="116"/>
        <end position="136"/>
    </location>
</feature>
<feature type="transmembrane region" description="Helical" evidence="1">
    <location>
        <begin position="143"/>
        <end position="159"/>
    </location>
</feature>
<gene>
    <name evidence="3" type="ORF">GJJ64_05350</name>
</gene>
<keyword evidence="2" id="KW-0732">Signal</keyword>
<keyword evidence="1" id="KW-0472">Membrane</keyword>
<sequence length="180" mass="20797">MIKKFTLIIFFLFSITMAFSQTPENFTIKNFIIKESFLKADRIAVIITDSLKNPRTTINGTYKFDINGFSKDLIFHDGVANCDMSIEKSTFMYIKHENDETNVSNLYYIYKSSESLTPIAISWYILLVIPIGLILLGYMFRKLIGLIIFILMAYIYFNYSKGLSIGTFIESIFDGLKNLF</sequence>
<protein>
    <submittedName>
        <fullName evidence="3">Uncharacterized protein</fullName>
    </submittedName>
</protein>
<keyword evidence="4" id="KW-1185">Reference proteome</keyword>
<name>A0A7K0FNL1_9SPHI</name>
<keyword evidence="1" id="KW-1133">Transmembrane helix</keyword>
<proteinExistence type="predicted"/>
<accession>A0A7K0FNL1</accession>
<reference evidence="3 4" key="1">
    <citation type="submission" date="2019-11" db="EMBL/GenBank/DDBJ databases">
        <authorList>
            <person name="Cheng Q."/>
            <person name="Yang Z."/>
        </authorList>
    </citation>
    <scope>NUCLEOTIDE SEQUENCE [LARGE SCALE GENOMIC DNA]</scope>
    <source>
        <strain evidence="3 4">HX-22-1</strain>
    </source>
</reference>
<evidence type="ECO:0000256" key="2">
    <source>
        <dbReference type="SAM" id="SignalP"/>
    </source>
</evidence>
<dbReference type="Proteomes" id="UP000462931">
    <property type="component" value="Unassembled WGS sequence"/>
</dbReference>
<keyword evidence="1" id="KW-0812">Transmembrane</keyword>
<organism evidence="3 4">
    <name type="scientific">Pedobacter puniceum</name>
    <dbReference type="NCBI Taxonomy" id="2666136"/>
    <lineage>
        <taxon>Bacteria</taxon>
        <taxon>Pseudomonadati</taxon>
        <taxon>Bacteroidota</taxon>
        <taxon>Sphingobacteriia</taxon>
        <taxon>Sphingobacteriales</taxon>
        <taxon>Sphingobacteriaceae</taxon>
        <taxon>Pedobacter</taxon>
    </lineage>
</organism>
<evidence type="ECO:0000313" key="3">
    <source>
        <dbReference type="EMBL" id="MRX46607.1"/>
    </source>
</evidence>
<evidence type="ECO:0000256" key="1">
    <source>
        <dbReference type="SAM" id="Phobius"/>
    </source>
</evidence>
<dbReference type="EMBL" id="WKJI01000001">
    <property type="protein sequence ID" value="MRX46607.1"/>
    <property type="molecule type" value="Genomic_DNA"/>
</dbReference>
<evidence type="ECO:0000313" key="4">
    <source>
        <dbReference type="Proteomes" id="UP000462931"/>
    </source>
</evidence>
<comment type="caution">
    <text evidence="3">The sequence shown here is derived from an EMBL/GenBank/DDBJ whole genome shotgun (WGS) entry which is preliminary data.</text>
</comment>
<dbReference type="AlphaFoldDB" id="A0A7K0FNL1"/>
<feature type="signal peptide" evidence="2">
    <location>
        <begin position="1"/>
        <end position="20"/>
    </location>
</feature>